<reference evidence="12 13" key="1">
    <citation type="submission" date="2019-03" db="EMBL/GenBank/DDBJ databases">
        <title>Single cell metagenomics reveals metabolic interactions within the superorganism composed of flagellate Streblomastix strix and complex community of Bacteroidetes bacteria on its surface.</title>
        <authorList>
            <person name="Treitli S.C."/>
            <person name="Kolisko M."/>
            <person name="Husnik F."/>
            <person name="Keeling P."/>
            <person name="Hampl V."/>
        </authorList>
    </citation>
    <scope>NUCLEOTIDE SEQUENCE [LARGE SCALE GENOMIC DNA]</scope>
    <source>
        <strain evidence="12">ST1C</strain>
    </source>
</reference>
<evidence type="ECO:0000259" key="11">
    <source>
        <dbReference type="Pfam" id="PF01553"/>
    </source>
</evidence>
<dbReference type="InterPro" id="IPR002123">
    <property type="entry name" value="Plipid/glycerol_acylTrfase"/>
</dbReference>
<feature type="region of interest" description="Disordered" evidence="9">
    <location>
        <begin position="424"/>
        <end position="452"/>
    </location>
</feature>
<name>A0A5J4V1Z6_9EUKA</name>
<evidence type="ECO:0000256" key="2">
    <source>
        <dbReference type="ARBA" id="ARBA00008655"/>
    </source>
</evidence>
<evidence type="ECO:0000256" key="5">
    <source>
        <dbReference type="ARBA" id="ARBA00022989"/>
    </source>
</evidence>
<dbReference type="EMBL" id="SNRW01010770">
    <property type="protein sequence ID" value="KAA6376091.1"/>
    <property type="molecule type" value="Genomic_DNA"/>
</dbReference>
<dbReference type="OrthoDB" id="1854593at2759"/>
<dbReference type="PANTHER" id="PTHR23063:SF52">
    <property type="entry name" value="LYSOPHOSPHATIDYLCHOLINE ACYLTRANSFERASE"/>
    <property type="match status" value="1"/>
</dbReference>
<dbReference type="SUPFAM" id="SSF69593">
    <property type="entry name" value="Glycerol-3-phosphate (1)-acyltransferase"/>
    <property type="match status" value="1"/>
</dbReference>
<comment type="caution">
    <text evidence="12">The sequence shown here is derived from an EMBL/GenBank/DDBJ whole genome shotgun (WGS) entry which is preliminary data.</text>
</comment>
<evidence type="ECO:0000256" key="1">
    <source>
        <dbReference type="ARBA" id="ARBA00004370"/>
    </source>
</evidence>
<dbReference type="PANTHER" id="PTHR23063">
    <property type="entry name" value="PHOSPHOLIPID ACYLTRANSFERASE"/>
    <property type="match status" value="1"/>
</dbReference>
<proteinExistence type="inferred from homology"/>
<evidence type="ECO:0000256" key="9">
    <source>
        <dbReference type="SAM" id="MobiDB-lite"/>
    </source>
</evidence>
<keyword evidence="6" id="KW-0443">Lipid metabolism</keyword>
<keyword evidence="3" id="KW-0808">Transferase</keyword>
<keyword evidence="8" id="KW-0012">Acyltransferase</keyword>
<dbReference type="GO" id="GO:0006629">
    <property type="term" value="P:lipid metabolic process"/>
    <property type="evidence" value="ECO:0007669"/>
    <property type="project" value="UniProtKB-KW"/>
</dbReference>
<dbReference type="GO" id="GO:0016746">
    <property type="term" value="F:acyltransferase activity"/>
    <property type="evidence" value="ECO:0007669"/>
    <property type="project" value="UniProtKB-KW"/>
</dbReference>
<accession>A0A5J4V1Z6</accession>
<dbReference type="Proteomes" id="UP000324800">
    <property type="component" value="Unassembled WGS sequence"/>
</dbReference>
<evidence type="ECO:0000256" key="4">
    <source>
        <dbReference type="ARBA" id="ARBA00022692"/>
    </source>
</evidence>
<dbReference type="GO" id="GO:0016020">
    <property type="term" value="C:membrane"/>
    <property type="evidence" value="ECO:0007669"/>
    <property type="project" value="UniProtKB-SubCell"/>
</dbReference>
<evidence type="ECO:0000313" key="12">
    <source>
        <dbReference type="EMBL" id="KAA6376091.1"/>
    </source>
</evidence>
<gene>
    <name evidence="12" type="ORF">EZS28_028383</name>
</gene>
<evidence type="ECO:0000256" key="8">
    <source>
        <dbReference type="ARBA" id="ARBA00023315"/>
    </source>
</evidence>
<keyword evidence="4 10" id="KW-0812">Transmembrane</keyword>
<dbReference type="AlphaFoldDB" id="A0A5J4V1Z6"/>
<feature type="compositionally biased region" description="Basic and acidic residues" evidence="9">
    <location>
        <begin position="300"/>
        <end position="316"/>
    </location>
</feature>
<dbReference type="Pfam" id="PF01553">
    <property type="entry name" value="Acyltransferase"/>
    <property type="match status" value="1"/>
</dbReference>
<feature type="compositionally biased region" description="Basic and acidic residues" evidence="9">
    <location>
        <begin position="441"/>
        <end position="452"/>
    </location>
</feature>
<sequence>MSLRKDVIDPDDDKLCIEDIVFHTRFARPLLTWQFLFFVLYVPFGLIIFTVRIIQILLFEIVLFRIGRLFHANELCYKLYRFTTGQIVILDGKKNLALRPHIIVQNHITALDIVAIRGDFNCAAISPLFYQKFWLTKQSVKEVHPLYVRYDDRDSIRRQIKAHLQTSELPIMCFPEGALTSGESCLLQYHKHLFSIGEPIQPLAMRVWAPFDNVLHDDTLTSSIQSAILFYLFKPFHVYHISILPEMRIMKDETAEEFANRVQKATADHLGLIASSFTVRDKAKLVRKWIRLREGKTIKKREQEQRKKQRDQEKKEKKERRKDRKERKEEVGRWRYIRLGRRDKQKKLQLDQMKKQKMTEQEIKDKMIELQQKYDYKSEISDSSTLNSESEELLIRHASSITPLDRGRTFGALMKNASKQQDFIGFDESETDATSGASDSDIEKKIDQKKID</sequence>
<comment type="subcellular location">
    <subcellularLocation>
        <location evidence="1">Membrane</location>
    </subcellularLocation>
</comment>
<keyword evidence="7 10" id="KW-0472">Membrane</keyword>
<feature type="region of interest" description="Disordered" evidence="9">
    <location>
        <begin position="300"/>
        <end position="327"/>
    </location>
</feature>
<feature type="domain" description="Phospholipid/glycerol acyltransferase" evidence="11">
    <location>
        <begin position="91"/>
        <end position="205"/>
    </location>
</feature>
<organism evidence="12 13">
    <name type="scientific">Streblomastix strix</name>
    <dbReference type="NCBI Taxonomy" id="222440"/>
    <lineage>
        <taxon>Eukaryota</taxon>
        <taxon>Metamonada</taxon>
        <taxon>Preaxostyla</taxon>
        <taxon>Oxymonadida</taxon>
        <taxon>Streblomastigidae</taxon>
        <taxon>Streblomastix</taxon>
    </lineage>
</organism>
<keyword evidence="5 10" id="KW-1133">Transmembrane helix</keyword>
<protein>
    <submittedName>
        <fullName evidence="12">Putative Ancient ubiquitous protein 1</fullName>
    </submittedName>
</protein>
<comment type="similarity">
    <text evidence="2">Belongs to the 1-acyl-sn-glycerol-3-phosphate acyltransferase family.</text>
</comment>
<evidence type="ECO:0000256" key="10">
    <source>
        <dbReference type="SAM" id="Phobius"/>
    </source>
</evidence>
<feature type="transmembrane region" description="Helical" evidence="10">
    <location>
        <begin position="35"/>
        <end position="59"/>
    </location>
</feature>
<evidence type="ECO:0000256" key="7">
    <source>
        <dbReference type="ARBA" id="ARBA00023136"/>
    </source>
</evidence>
<evidence type="ECO:0000256" key="6">
    <source>
        <dbReference type="ARBA" id="ARBA00023098"/>
    </source>
</evidence>
<evidence type="ECO:0000313" key="13">
    <source>
        <dbReference type="Proteomes" id="UP000324800"/>
    </source>
</evidence>
<evidence type="ECO:0000256" key="3">
    <source>
        <dbReference type="ARBA" id="ARBA00022679"/>
    </source>
</evidence>